<dbReference type="SUPFAM" id="SSF55136">
    <property type="entry name" value="Probable bacterial effector-binding domain"/>
    <property type="match status" value="1"/>
</dbReference>
<dbReference type="EMBL" id="BMYZ01000001">
    <property type="protein sequence ID" value="GGY65319.1"/>
    <property type="molecule type" value="Genomic_DNA"/>
</dbReference>
<keyword evidence="3" id="KW-1185">Reference proteome</keyword>
<evidence type="ECO:0000313" key="3">
    <source>
        <dbReference type="Proteomes" id="UP000619761"/>
    </source>
</evidence>
<dbReference type="SMART" id="SM00871">
    <property type="entry name" value="AraC_E_bind"/>
    <property type="match status" value="1"/>
</dbReference>
<feature type="domain" description="AraC effector-binding" evidence="1">
    <location>
        <begin position="1"/>
        <end position="155"/>
    </location>
</feature>
<dbReference type="PANTHER" id="PTHR36444:SF3">
    <property type="entry name" value="TRANSCRIPTIONAL ACTIVATOR, PUTATIVE-RELATED"/>
    <property type="match status" value="1"/>
</dbReference>
<dbReference type="Gene3D" id="3.20.80.10">
    <property type="entry name" value="Regulatory factor, effector binding domain"/>
    <property type="match status" value="1"/>
</dbReference>
<evidence type="ECO:0000259" key="1">
    <source>
        <dbReference type="SMART" id="SM00871"/>
    </source>
</evidence>
<sequence length="157" mass="17903">MSPRFIEQPPLLIAGMREPLDEQSAEKIPLLWQKFGPYINHIPFQKNAVAYGLCVRSSESSNGHYYYMAGCEVSEFGNLPPDLSPLIVPAHKYAVFTHEGHVSSIRSTIDYIFDQWLPKSSYKHNSQSIHFFERYAEDFDPVKGVGGIEIWLPLELS</sequence>
<comment type="caution">
    <text evidence="2">The sequence shown here is derived from an EMBL/GenBank/DDBJ whole genome shotgun (WGS) entry which is preliminary data.</text>
</comment>
<dbReference type="Proteomes" id="UP000619761">
    <property type="component" value="Unassembled WGS sequence"/>
</dbReference>
<dbReference type="InterPro" id="IPR010499">
    <property type="entry name" value="AraC_E-bd"/>
</dbReference>
<dbReference type="InterPro" id="IPR053182">
    <property type="entry name" value="YobU-like_regulator"/>
</dbReference>
<dbReference type="InterPro" id="IPR029442">
    <property type="entry name" value="GyrI-like"/>
</dbReference>
<dbReference type="RefSeq" id="WP_189416023.1">
    <property type="nucleotide sequence ID" value="NZ_BMYZ01000001.1"/>
</dbReference>
<accession>A0ABQ3AU05</accession>
<proteinExistence type="predicted"/>
<protein>
    <recommendedName>
        <fullName evidence="1">AraC effector-binding domain-containing protein</fullName>
    </recommendedName>
</protein>
<evidence type="ECO:0000313" key="2">
    <source>
        <dbReference type="EMBL" id="GGY65319.1"/>
    </source>
</evidence>
<dbReference type="InterPro" id="IPR011256">
    <property type="entry name" value="Reg_factor_effector_dom_sf"/>
</dbReference>
<dbReference type="Pfam" id="PF06445">
    <property type="entry name" value="GyrI-like"/>
    <property type="match status" value="1"/>
</dbReference>
<reference evidence="3" key="1">
    <citation type="journal article" date="2019" name="Int. J. Syst. Evol. Microbiol.">
        <title>The Global Catalogue of Microorganisms (GCM) 10K type strain sequencing project: providing services to taxonomists for standard genome sequencing and annotation.</title>
        <authorList>
            <consortium name="The Broad Institute Genomics Platform"/>
            <consortium name="The Broad Institute Genome Sequencing Center for Infectious Disease"/>
            <person name="Wu L."/>
            <person name="Ma J."/>
        </authorList>
    </citation>
    <scope>NUCLEOTIDE SEQUENCE [LARGE SCALE GENOMIC DNA]</scope>
    <source>
        <strain evidence="3">KCTC 32239</strain>
    </source>
</reference>
<dbReference type="PANTHER" id="PTHR36444">
    <property type="entry name" value="TRANSCRIPTIONAL REGULATOR PROTEIN YOBU-RELATED"/>
    <property type="match status" value="1"/>
</dbReference>
<gene>
    <name evidence="2" type="ORF">GCM10011613_06470</name>
</gene>
<organism evidence="2 3">
    <name type="scientific">Cellvibrio zantedeschiae</name>
    <dbReference type="NCBI Taxonomy" id="1237077"/>
    <lineage>
        <taxon>Bacteria</taxon>
        <taxon>Pseudomonadati</taxon>
        <taxon>Pseudomonadota</taxon>
        <taxon>Gammaproteobacteria</taxon>
        <taxon>Cellvibrionales</taxon>
        <taxon>Cellvibrionaceae</taxon>
        <taxon>Cellvibrio</taxon>
    </lineage>
</organism>
<name>A0ABQ3AU05_9GAMM</name>